<keyword evidence="2" id="KW-0812">Transmembrane</keyword>
<protein>
    <submittedName>
        <fullName evidence="3">Uncharacterized protein</fullName>
    </submittedName>
</protein>
<evidence type="ECO:0000256" key="1">
    <source>
        <dbReference type="SAM" id="MobiDB-lite"/>
    </source>
</evidence>
<name>A0A9P5TPP4_GYMJU</name>
<proteinExistence type="predicted"/>
<dbReference type="EMBL" id="JADNYJ010000032">
    <property type="protein sequence ID" value="KAF8903107.1"/>
    <property type="molecule type" value="Genomic_DNA"/>
</dbReference>
<dbReference type="AlphaFoldDB" id="A0A9P5TPP4"/>
<accession>A0A9P5TPP4</accession>
<feature type="transmembrane region" description="Helical" evidence="2">
    <location>
        <begin position="90"/>
        <end position="110"/>
    </location>
</feature>
<dbReference type="OrthoDB" id="3232296at2759"/>
<keyword evidence="4" id="KW-1185">Reference proteome</keyword>
<evidence type="ECO:0000256" key="2">
    <source>
        <dbReference type="SAM" id="Phobius"/>
    </source>
</evidence>
<evidence type="ECO:0000313" key="3">
    <source>
        <dbReference type="EMBL" id="KAF8903107.1"/>
    </source>
</evidence>
<organism evidence="3 4">
    <name type="scientific">Gymnopilus junonius</name>
    <name type="common">Spectacular rustgill mushroom</name>
    <name type="synonym">Gymnopilus spectabilis subsp. junonius</name>
    <dbReference type="NCBI Taxonomy" id="109634"/>
    <lineage>
        <taxon>Eukaryota</taxon>
        <taxon>Fungi</taxon>
        <taxon>Dikarya</taxon>
        <taxon>Basidiomycota</taxon>
        <taxon>Agaricomycotina</taxon>
        <taxon>Agaricomycetes</taxon>
        <taxon>Agaricomycetidae</taxon>
        <taxon>Agaricales</taxon>
        <taxon>Agaricineae</taxon>
        <taxon>Hymenogastraceae</taxon>
        <taxon>Gymnopilus</taxon>
    </lineage>
</organism>
<dbReference type="Proteomes" id="UP000724874">
    <property type="component" value="Unassembled WGS sequence"/>
</dbReference>
<feature type="region of interest" description="Disordered" evidence="1">
    <location>
        <begin position="153"/>
        <end position="205"/>
    </location>
</feature>
<feature type="transmembrane region" description="Helical" evidence="2">
    <location>
        <begin position="122"/>
        <end position="142"/>
    </location>
</feature>
<keyword evidence="2" id="KW-0472">Membrane</keyword>
<feature type="transmembrane region" description="Helical" evidence="2">
    <location>
        <begin position="48"/>
        <end position="70"/>
    </location>
</feature>
<evidence type="ECO:0000313" key="4">
    <source>
        <dbReference type="Proteomes" id="UP000724874"/>
    </source>
</evidence>
<sequence length="205" mass="22817">MLTSPYIAQFSFSIAALIFSLEHPEKVTRQLRFLYCALDHPRLSLANSFFTLFMCIGIIVLEVHLGIVAYRNHCGLRKAGKCSSGLDFAFYLRVLIFGAYVAFGMIVNIVSIFRPGSVVPDIYAATAGTAVFLVFGTQRDVLNTWCFWRRGPKEDEDSRPSQVSFPRRTGSPVPSDSSLTKPVRDVEDVPPLLPPKPRNTKAAEV</sequence>
<gene>
    <name evidence="3" type="ORF">CPB84DRAFT_800640</name>
</gene>
<reference evidence="3" key="1">
    <citation type="submission" date="2020-11" db="EMBL/GenBank/DDBJ databases">
        <authorList>
            <consortium name="DOE Joint Genome Institute"/>
            <person name="Ahrendt S."/>
            <person name="Riley R."/>
            <person name="Andreopoulos W."/>
            <person name="LaButti K."/>
            <person name="Pangilinan J."/>
            <person name="Ruiz-duenas F.J."/>
            <person name="Barrasa J.M."/>
            <person name="Sanchez-Garcia M."/>
            <person name="Camarero S."/>
            <person name="Miyauchi S."/>
            <person name="Serrano A."/>
            <person name="Linde D."/>
            <person name="Babiker R."/>
            <person name="Drula E."/>
            <person name="Ayuso-Fernandez I."/>
            <person name="Pacheco R."/>
            <person name="Padilla G."/>
            <person name="Ferreira P."/>
            <person name="Barriuso J."/>
            <person name="Kellner H."/>
            <person name="Castanera R."/>
            <person name="Alfaro M."/>
            <person name="Ramirez L."/>
            <person name="Pisabarro A.G."/>
            <person name="Kuo A."/>
            <person name="Tritt A."/>
            <person name="Lipzen A."/>
            <person name="He G."/>
            <person name="Yan M."/>
            <person name="Ng V."/>
            <person name="Cullen D."/>
            <person name="Martin F."/>
            <person name="Rosso M.-N."/>
            <person name="Henrissat B."/>
            <person name="Hibbett D."/>
            <person name="Martinez A.T."/>
            <person name="Grigoriev I.V."/>
        </authorList>
    </citation>
    <scope>NUCLEOTIDE SEQUENCE</scope>
    <source>
        <strain evidence="3">AH 44721</strain>
    </source>
</reference>
<comment type="caution">
    <text evidence="3">The sequence shown here is derived from an EMBL/GenBank/DDBJ whole genome shotgun (WGS) entry which is preliminary data.</text>
</comment>
<keyword evidence="2" id="KW-1133">Transmembrane helix</keyword>